<evidence type="ECO:0000313" key="1">
    <source>
        <dbReference type="EMBL" id="QJB00575.1"/>
    </source>
</evidence>
<dbReference type="EMBL" id="MT143696">
    <property type="protein sequence ID" value="QJB00575.1"/>
    <property type="molecule type" value="Genomic_DNA"/>
</dbReference>
<proteinExistence type="predicted"/>
<protein>
    <submittedName>
        <fullName evidence="2">Uncharacterized protein</fullName>
    </submittedName>
</protein>
<dbReference type="AlphaFoldDB" id="A0A6M3MGC8"/>
<sequence length="124" mass="14574">MSLYPKPKPRKREVLIYREGDSRFSKALGLEYCVLPETTRTEESVQLHIEFEDGSEQWMPLDYGHKLHRATGRNMEIVDGIIGLRTQILSLEEEIRKKLVDLQDEITPENIGDFFHKEDTELER</sequence>
<evidence type="ECO:0000313" key="2">
    <source>
        <dbReference type="EMBL" id="QJB04409.1"/>
    </source>
</evidence>
<organism evidence="2">
    <name type="scientific">viral metagenome</name>
    <dbReference type="NCBI Taxonomy" id="1070528"/>
    <lineage>
        <taxon>unclassified sequences</taxon>
        <taxon>metagenomes</taxon>
        <taxon>organismal metagenomes</taxon>
    </lineage>
</organism>
<dbReference type="EMBL" id="MT143882">
    <property type="protein sequence ID" value="QJB04409.1"/>
    <property type="molecule type" value="Genomic_DNA"/>
</dbReference>
<reference evidence="2" key="1">
    <citation type="submission" date="2020-03" db="EMBL/GenBank/DDBJ databases">
        <title>The deep terrestrial virosphere.</title>
        <authorList>
            <person name="Holmfeldt K."/>
            <person name="Nilsson E."/>
            <person name="Simone D."/>
            <person name="Lopez-Fernandez M."/>
            <person name="Wu X."/>
            <person name="de Brujin I."/>
            <person name="Lundin D."/>
            <person name="Andersson A."/>
            <person name="Bertilsson S."/>
            <person name="Dopson M."/>
        </authorList>
    </citation>
    <scope>NUCLEOTIDE SEQUENCE</scope>
    <source>
        <strain evidence="1">MM171A00411</strain>
        <strain evidence="2">MM171B00292</strain>
    </source>
</reference>
<accession>A0A6M3MGC8</accession>
<gene>
    <name evidence="1" type="ORF">MM171A00411_0037</name>
    <name evidence="2" type="ORF">MM171B00292_0010</name>
</gene>
<name>A0A6M3MGC8_9ZZZZ</name>